<sequence length="31" mass="3807">MDKKTIEIIKKILVKLENRERKEIIAYKKYA</sequence>
<organism evidence="1 2">
    <name type="scientific">Marinisporobacter balticus</name>
    <dbReference type="NCBI Taxonomy" id="2018667"/>
    <lineage>
        <taxon>Bacteria</taxon>
        <taxon>Bacillati</taxon>
        <taxon>Bacillota</taxon>
        <taxon>Clostridia</taxon>
        <taxon>Peptostreptococcales</taxon>
        <taxon>Thermotaleaceae</taxon>
        <taxon>Marinisporobacter</taxon>
    </lineage>
</organism>
<dbReference type="Proteomes" id="UP000294919">
    <property type="component" value="Unassembled WGS sequence"/>
</dbReference>
<protein>
    <submittedName>
        <fullName evidence="1">Uncharacterized protein</fullName>
    </submittedName>
</protein>
<keyword evidence="2" id="KW-1185">Reference proteome</keyword>
<gene>
    <name evidence="1" type="ORF">EV214_12553</name>
</gene>
<dbReference type="EMBL" id="SLWV01000025">
    <property type="protein sequence ID" value="TCO70683.1"/>
    <property type="molecule type" value="Genomic_DNA"/>
</dbReference>
<name>A0A4R2KB44_9FIRM</name>
<dbReference type="AlphaFoldDB" id="A0A4R2KB44"/>
<comment type="caution">
    <text evidence="1">The sequence shown here is derived from an EMBL/GenBank/DDBJ whole genome shotgun (WGS) entry which is preliminary data.</text>
</comment>
<proteinExistence type="predicted"/>
<evidence type="ECO:0000313" key="1">
    <source>
        <dbReference type="EMBL" id="TCO70683.1"/>
    </source>
</evidence>
<accession>A0A4R2KB44</accession>
<evidence type="ECO:0000313" key="2">
    <source>
        <dbReference type="Proteomes" id="UP000294919"/>
    </source>
</evidence>
<reference evidence="1 2" key="1">
    <citation type="submission" date="2019-03" db="EMBL/GenBank/DDBJ databases">
        <title>Genomic Encyclopedia of Type Strains, Phase IV (KMG-IV): sequencing the most valuable type-strain genomes for metagenomic binning, comparative biology and taxonomic classification.</title>
        <authorList>
            <person name="Goeker M."/>
        </authorList>
    </citation>
    <scope>NUCLEOTIDE SEQUENCE [LARGE SCALE GENOMIC DNA]</scope>
    <source>
        <strain evidence="1 2">DSM 102940</strain>
    </source>
</reference>